<evidence type="ECO:0000256" key="3">
    <source>
        <dbReference type="SAM" id="SignalP"/>
    </source>
</evidence>
<keyword evidence="5" id="KW-1185">Reference proteome</keyword>
<accession>A0A839F416</accession>
<dbReference type="Proteomes" id="UP000550401">
    <property type="component" value="Unassembled WGS sequence"/>
</dbReference>
<keyword evidence="2" id="KW-1133">Transmembrane helix</keyword>
<feature type="transmembrane region" description="Helical" evidence="2">
    <location>
        <begin position="473"/>
        <end position="499"/>
    </location>
</feature>
<comment type="caution">
    <text evidence="4">The sequence shown here is derived from an EMBL/GenBank/DDBJ whole genome shotgun (WGS) entry which is preliminary data.</text>
</comment>
<feature type="transmembrane region" description="Helical" evidence="2">
    <location>
        <begin position="1308"/>
        <end position="1329"/>
    </location>
</feature>
<evidence type="ECO:0000313" key="4">
    <source>
        <dbReference type="EMBL" id="MBA8888772.1"/>
    </source>
</evidence>
<organism evidence="4 5">
    <name type="scientific">Dokdonella fugitiva</name>
    <dbReference type="NCBI Taxonomy" id="328517"/>
    <lineage>
        <taxon>Bacteria</taxon>
        <taxon>Pseudomonadati</taxon>
        <taxon>Pseudomonadota</taxon>
        <taxon>Gammaproteobacteria</taxon>
        <taxon>Lysobacterales</taxon>
        <taxon>Rhodanobacteraceae</taxon>
        <taxon>Dokdonella</taxon>
    </lineage>
</organism>
<feature type="transmembrane region" description="Helical" evidence="2">
    <location>
        <begin position="511"/>
        <end position="531"/>
    </location>
</feature>
<feature type="transmembrane region" description="Helical" evidence="2">
    <location>
        <begin position="1203"/>
        <end position="1228"/>
    </location>
</feature>
<feature type="transmembrane region" description="Helical" evidence="2">
    <location>
        <begin position="1240"/>
        <end position="1264"/>
    </location>
</feature>
<feature type="region of interest" description="Disordered" evidence="1">
    <location>
        <begin position="607"/>
        <end position="631"/>
    </location>
</feature>
<reference evidence="4 5" key="1">
    <citation type="submission" date="2020-07" db="EMBL/GenBank/DDBJ databases">
        <title>Genomic Encyclopedia of Type Strains, Phase IV (KMG-V): Genome sequencing to study the core and pangenomes of soil and plant-associated prokaryotes.</title>
        <authorList>
            <person name="Whitman W."/>
        </authorList>
    </citation>
    <scope>NUCLEOTIDE SEQUENCE [LARGE SCALE GENOMIC DNA]</scope>
    <source>
        <strain evidence="4 5">RH2WT43</strain>
    </source>
</reference>
<dbReference type="EMBL" id="JACGXL010000005">
    <property type="protein sequence ID" value="MBA8888772.1"/>
    <property type="molecule type" value="Genomic_DNA"/>
</dbReference>
<keyword evidence="3" id="KW-0732">Signal</keyword>
<sequence length="1362" mass="146049">MRLFARLFVALCLPFAAHAATEVPAPLEPWRAWVMHEQEFRGCPLISGHAGAQAGDYLCAWPGVLALAADAHGANLVQRWRVDAESWVPLPGDAEHWPQQVSVDGQPAAVVDHEGPALRLGAGSHEVRARIPWTERPQTLRVPEAIGLLTLNIDGKAVAPVQRDGEEVTLGRAAVEAPEADSLQLRVYRRLEDGVPALLATRIEIAVSGQAREEVIGPALPPGFDPLSLASTWPARLDADGRLRVRVQPGSDTLTLEARALAPVDAVKARVPGEPWPQQEIWSYAAAPQLRVSVASGELPVDPAQAQVPADWAQLPAFALADGATLAIEQRSRGQDPDAQNQLRLEREMWLDFDGRGWFARDRVHGRMLRDWRLDVAPPYALERAQAGDDPLLVTRGAQAGSTGVEWRSGNVDLGAGLRIEPVSGAWPIAGWRSNFDGISATVHLPDGYRLLAAPGADFARGSWVSAWTLYDVFVAAVLALLAWRLLGLAGVIVALAYLVLGYQEGGAPRWVLLAALGLALAVRAMPAGRLATAFEWARRAALVLLVLFALPFVADQLRTALHPQLEGDASRRAIGFGVALNAPAPRMAQEQVAQDAMEAEVPVQSAPMPATAPAAPPPPAEPAKAKAAGGVYRHRAAREDKIERYSESTVLQTGAGEPGWARGQRYELGWSGRVVPDQTMHLLIAPSWLVRILRVLLVALLAWLVVRLLQPVVRAWKAPPQAAAAALVACAALAAPHARAQAFPPNDLLEGLRARLAEAPKCAPNCAAYANAEIVAHGDEIRVALEAHALERVALPLPTGTSDLELRRTTLDGAPQDGVARADDALWLAVPRGVHRIELAFAAAADKLSLDFPLAPPRVSFNGDGWEASGIEDAHLLTRTLSLVRARASGEQAVGSTQQFAPYVRVERTIDLGLDWSVATVVTRLAPLEGGFTVGVPLLDGEHVTSAGFKVDDARVVVALGDGMPSTNWDSKLDKAEVLTFVAPPLGDRAETWIVQVGPSWHLESSGVPAVAASPADEHGTHRYEFHPLPGEKLELKVTRPEAAQGASRAIDAVSLVRSVGQRGSDVVLNLRMRASRGGEHAITLPPGAELTGSSRDGQPLNLRLQEGKLSLPLVPGAHAFEIRWRDDEAAGFSVRSPALALGLPAANIDLGIDLPQDRWLLATTGPAAGPAVLYWSELAVALLLAVALGRSRRSPLQTWQWLLLALGFSTFSWFALLVVVAWLFALDQRARTAPRQWVVFNLAQVGLPILTLFALLCLLAAVQTGLLGTPDMAVAGNGSDAHALRWFADRSADALPVAHAISLPLWMHKIAMLAWALWLASALVGWLRRGFEAWSRGGYWRQAPKPLVDVPQVAPPEVAP</sequence>
<evidence type="ECO:0000256" key="2">
    <source>
        <dbReference type="SAM" id="Phobius"/>
    </source>
</evidence>
<feature type="signal peptide" evidence="3">
    <location>
        <begin position="1"/>
        <end position="19"/>
    </location>
</feature>
<feature type="transmembrane region" description="Helical" evidence="2">
    <location>
        <begin position="689"/>
        <end position="707"/>
    </location>
</feature>
<evidence type="ECO:0000313" key="5">
    <source>
        <dbReference type="Proteomes" id="UP000550401"/>
    </source>
</evidence>
<evidence type="ECO:0000256" key="1">
    <source>
        <dbReference type="SAM" id="MobiDB-lite"/>
    </source>
</evidence>
<name>A0A839F416_9GAMM</name>
<dbReference type="RefSeq" id="WP_259393093.1">
    <property type="nucleotide sequence ID" value="NZ_JACGXL010000005.1"/>
</dbReference>
<keyword evidence="2" id="KW-0472">Membrane</keyword>
<feature type="chain" id="PRO_5032732681" evidence="3">
    <location>
        <begin position="20"/>
        <end position="1362"/>
    </location>
</feature>
<feature type="transmembrane region" description="Helical" evidence="2">
    <location>
        <begin position="537"/>
        <end position="555"/>
    </location>
</feature>
<gene>
    <name evidence="4" type="ORF">FHW12_003008</name>
</gene>
<keyword evidence="2" id="KW-0812">Transmembrane</keyword>
<protein>
    <submittedName>
        <fullName evidence="4">Uncharacterized protein</fullName>
    </submittedName>
</protein>
<proteinExistence type="predicted"/>